<organism evidence="1 2">
    <name type="scientific">Trifolium pratense</name>
    <name type="common">Red clover</name>
    <dbReference type="NCBI Taxonomy" id="57577"/>
    <lineage>
        <taxon>Eukaryota</taxon>
        <taxon>Viridiplantae</taxon>
        <taxon>Streptophyta</taxon>
        <taxon>Embryophyta</taxon>
        <taxon>Tracheophyta</taxon>
        <taxon>Spermatophyta</taxon>
        <taxon>Magnoliopsida</taxon>
        <taxon>eudicotyledons</taxon>
        <taxon>Gunneridae</taxon>
        <taxon>Pentapetalae</taxon>
        <taxon>rosids</taxon>
        <taxon>fabids</taxon>
        <taxon>Fabales</taxon>
        <taxon>Fabaceae</taxon>
        <taxon>Papilionoideae</taxon>
        <taxon>50 kb inversion clade</taxon>
        <taxon>NPAAA clade</taxon>
        <taxon>Hologalegina</taxon>
        <taxon>IRL clade</taxon>
        <taxon>Trifolieae</taxon>
        <taxon>Trifolium</taxon>
    </lineage>
</organism>
<comment type="caution">
    <text evidence="1">The sequence shown here is derived from an EMBL/GenBank/DDBJ whole genome shotgun (WGS) entry which is preliminary data.</text>
</comment>
<gene>
    <name evidence="1" type="ORF">L195_g052656</name>
</gene>
<sequence length="131" mass="14094">MMQEVTATLTSGSECLKSLSATNAFKDGEIAACIDGLGSCSTIDKKPSTRVNSLRSSFTEEGGSASLLPASISLFSSNFSSNAIDSAQLVTHNGKRELREEKKKHILTRRVLTSEHDPQWRKEASVGLGFT</sequence>
<evidence type="ECO:0000313" key="2">
    <source>
        <dbReference type="Proteomes" id="UP000236291"/>
    </source>
</evidence>
<reference evidence="1 2" key="2">
    <citation type="journal article" date="2017" name="Front. Plant Sci.">
        <title>Gene Classification and Mining of Molecular Markers Useful in Red Clover (Trifolium pratense) Breeding.</title>
        <authorList>
            <person name="Istvanek J."/>
            <person name="Dluhosova J."/>
            <person name="Dluhos P."/>
            <person name="Patkova L."/>
            <person name="Nedelnik J."/>
            <person name="Repkova J."/>
        </authorList>
    </citation>
    <scope>NUCLEOTIDE SEQUENCE [LARGE SCALE GENOMIC DNA]</scope>
    <source>
        <strain evidence="2">cv. Tatra</strain>
        <tissue evidence="1">Young leaves</tissue>
    </source>
</reference>
<accession>A0A2K3K6B6</accession>
<reference evidence="1 2" key="1">
    <citation type="journal article" date="2014" name="Am. J. Bot.">
        <title>Genome assembly and annotation for red clover (Trifolium pratense; Fabaceae).</title>
        <authorList>
            <person name="Istvanek J."/>
            <person name="Jaros M."/>
            <person name="Krenek A."/>
            <person name="Repkova J."/>
        </authorList>
    </citation>
    <scope>NUCLEOTIDE SEQUENCE [LARGE SCALE GENOMIC DNA]</scope>
    <source>
        <strain evidence="2">cv. Tatra</strain>
        <tissue evidence="1">Young leaves</tissue>
    </source>
</reference>
<protein>
    <submittedName>
        <fullName evidence="1">Uncharacterized protein</fullName>
    </submittedName>
</protein>
<name>A0A2K3K6B6_TRIPR</name>
<dbReference type="AlphaFoldDB" id="A0A2K3K6B6"/>
<dbReference type="EMBL" id="ASHM01086207">
    <property type="protein sequence ID" value="PNX61827.1"/>
    <property type="molecule type" value="Genomic_DNA"/>
</dbReference>
<evidence type="ECO:0000313" key="1">
    <source>
        <dbReference type="EMBL" id="PNX61827.1"/>
    </source>
</evidence>
<dbReference type="Proteomes" id="UP000236291">
    <property type="component" value="Unassembled WGS sequence"/>
</dbReference>
<proteinExistence type="predicted"/>